<proteinExistence type="predicted"/>
<keyword evidence="4" id="KW-1185">Reference proteome</keyword>
<protein>
    <submittedName>
        <fullName evidence="3">DUF1566 domain-containing protein</fullName>
    </submittedName>
</protein>
<dbReference type="PROSITE" id="PS51257">
    <property type="entry name" value="PROKAR_LIPOPROTEIN"/>
    <property type="match status" value="1"/>
</dbReference>
<dbReference type="InterPro" id="IPR011460">
    <property type="entry name" value="Lcl_C"/>
</dbReference>
<feature type="domain" description="Lcl C-terminal" evidence="2">
    <location>
        <begin position="62"/>
        <end position="179"/>
    </location>
</feature>
<dbReference type="Pfam" id="PF07603">
    <property type="entry name" value="Lcl_C"/>
    <property type="match status" value="1"/>
</dbReference>
<dbReference type="RefSeq" id="WP_155171065.1">
    <property type="nucleotide sequence ID" value="NZ_BAAAFL010000021.1"/>
</dbReference>
<feature type="signal peptide" evidence="1">
    <location>
        <begin position="1"/>
        <end position="17"/>
    </location>
</feature>
<keyword evidence="1" id="KW-0732">Signal</keyword>
<dbReference type="EMBL" id="SMLW01000476">
    <property type="protein sequence ID" value="MTI25028.1"/>
    <property type="molecule type" value="Genomic_DNA"/>
</dbReference>
<evidence type="ECO:0000313" key="3">
    <source>
        <dbReference type="EMBL" id="MTI25028.1"/>
    </source>
</evidence>
<organism evidence="3 4">
    <name type="scientific">Fulvivirga kasyanovii</name>
    <dbReference type="NCBI Taxonomy" id="396812"/>
    <lineage>
        <taxon>Bacteria</taxon>
        <taxon>Pseudomonadati</taxon>
        <taxon>Bacteroidota</taxon>
        <taxon>Cytophagia</taxon>
        <taxon>Cytophagales</taxon>
        <taxon>Fulvivirgaceae</taxon>
        <taxon>Fulvivirga</taxon>
    </lineage>
</organism>
<feature type="chain" id="PRO_5046795931" evidence="1">
    <location>
        <begin position="18"/>
        <end position="204"/>
    </location>
</feature>
<sequence length="204" mass="22862">MRIIFILMWMVMAIAVACTGKKASDTDKEDSTVATPQADTASTNINEGAVLTDQPLIDSTLIVVDTLTGLVWMKNDFSFMEGRFLKKWDEVFEWQDKMNALKYAGFEDWRVPTISEYRTINKNSEDRAQYALKFNEIDSASAWGDGAYSFWSATTPNEHTASYMSFIDGFATSGHREKQMGYGRLKGELGMSVRLVRGGKATAD</sequence>
<evidence type="ECO:0000256" key="1">
    <source>
        <dbReference type="SAM" id="SignalP"/>
    </source>
</evidence>
<comment type="caution">
    <text evidence="3">The sequence shown here is derived from an EMBL/GenBank/DDBJ whole genome shotgun (WGS) entry which is preliminary data.</text>
</comment>
<evidence type="ECO:0000313" key="4">
    <source>
        <dbReference type="Proteomes" id="UP000798808"/>
    </source>
</evidence>
<accession>A0ABW9RLP1</accession>
<dbReference type="Proteomes" id="UP000798808">
    <property type="component" value="Unassembled WGS sequence"/>
</dbReference>
<reference evidence="3 4" key="1">
    <citation type="submission" date="2019-02" db="EMBL/GenBank/DDBJ databases">
        <authorList>
            <person name="Goldberg S.R."/>
            <person name="Haltli B.A."/>
            <person name="Correa H."/>
            <person name="Russell K.G."/>
        </authorList>
    </citation>
    <scope>NUCLEOTIDE SEQUENCE [LARGE SCALE GENOMIC DNA]</scope>
    <source>
        <strain evidence="3 4">JCM 16186</strain>
    </source>
</reference>
<gene>
    <name evidence="3" type="ORF">E1163_08760</name>
</gene>
<evidence type="ECO:0000259" key="2">
    <source>
        <dbReference type="Pfam" id="PF07603"/>
    </source>
</evidence>
<name>A0ABW9RLP1_9BACT</name>